<organism evidence="1 2">
    <name type="scientific">Macrosiphum euphorbiae</name>
    <name type="common">potato aphid</name>
    <dbReference type="NCBI Taxonomy" id="13131"/>
    <lineage>
        <taxon>Eukaryota</taxon>
        <taxon>Metazoa</taxon>
        <taxon>Ecdysozoa</taxon>
        <taxon>Arthropoda</taxon>
        <taxon>Hexapoda</taxon>
        <taxon>Insecta</taxon>
        <taxon>Pterygota</taxon>
        <taxon>Neoptera</taxon>
        <taxon>Paraneoptera</taxon>
        <taxon>Hemiptera</taxon>
        <taxon>Sternorrhyncha</taxon>
        <taxon>Aphidomorpha</taxon>
        <taxon>Aphidoidea</taxon>
        <taxon>Aphididae</taxon>
        <taxon>Macrosiphini</taxon>
        <taxon>Macrosiphum</taxon>
    </lineage>
</organism>
<evidence type="ECO:0000313" key="1">
    <source>
        <dbReference type="EMBL" id="CAI6359607.1"/>
    </source>
</evidence>
<name>A0AAV0WVS2_9HEMI</name>
<reference evidence="1 2" key="1">
    <citation type="submission" date="2023-01" db="EMBL/GenBank/DDBJ databases">
        <authorList>
            <person name="Whitehead M."/>
        </authorList>
    </citation>
    <scope>NUCLEOTIDE SEQUENCE [LARGE SCALE GENOMIC DNA]</scope>
</reference>
<sequence>MDDFNLEPTSKMEVETAVAKNAILATATLSISVTSMWRLKNEWQVAKVRVPRSNKPTEVSYFRVDWTSCRFRIRHPDATKCFKFGYAQGNCSTPDLKDACRKYGEKSHKGME</sequence>
<accession>A0AAV0WVS2</accession>
<protein>
    <submittedName>
        <fullName evidence="1">Uncharacterized protein</fullName>
    </submittedName>
</protein>
<dbReference type="Proteomes" id="UP001160148">
    <property type="component" value="Unassembled WGS sequence"/>
</dbReference>
<evidence type="ECO:0000313" key="2">
    <source>
        <dbReference type="Proteomes" id="UP001160148"/>
    </source>
</evidence>
<gene>
    <name evidence="1" type="ORF">MEUPH1_LOCUS15000</name>
</gene>
<comment type="caution">
    <text evidence="1">The sequence shown here is derived from an EMBL/GenBank/DDBJ whole genome shotgun (WGS) entry which is preliminary data.</text>
</comment>
<proteinExistence type="predicted"/>
<dbReference type="AlphaFoldDB" id="A0AAV0WVS2"/>
<dbReference type="EMBL" id="CARXXK010000002">
    <property type="protein sequence ID" value="CAI6359607.1"/>
    <property type="molecule type" value="Genomic_DNA"/>
</dbReference>
<keyword evidence="2" id="KW-1185">Reference proteome</keyword>